<keyword evidence="5 7" id="KW-0067">ATP-binding</keyword>
<reference evidence="7" key="1">
    <citation type="journal article" date="2014" name="Int. J. Syst. Evol. Microbiol.">
        <title>Complete genome sequence of Corynebacterium casei LMG S-19264T (=DSM 44701T), isolated from a smear-ripened cheese.</title>
        <authorList>
            <consortium name="US DOE Joint Genome Institute (JGI-PGF)"/>
            <person name="Walter F."/>
            <person name="Albersmeier A."/>
            <person name="Kalinowski J."/>
            <person name="Ruckert C."/>
        </authorList>
    </citation>
    <scope>NUCLEOTIDE SEQUENCE</scope>
    <source>
        <strain evidence="7">KCTC 32437</strain>
    </source>
</reference>
<dbReference type="GO" id="GO:0016887">
    <property type="term" value="F:ATP hydrolysis activity"/>
    <property type="evidence" value="ECO:0007669"/>
    <property type="project" value="InterPro"/>
</dbReference>
<proteinExistence type="inferred from homology"/>
<dbReference type="InterPro" id="IPR017871">
    <property type="entry name" value="ABC_transporter-like_CS"/>
</dbReference>
<dbReference type="InterPro" id="IPR027417">
    <property type="entry name" value="P-loop_NTPase"/>
</dbReference>
<dbReference type="InterPro" id="IPR013563">
    <property type="entry name" value="Oligopep_ABC_C"/>
</dbReference>
<dbReference type="PROSITE" id="PS50893">
    <property type="entry name" value="ABC_TRANSPORTER_2"/>
    <property type="match status" value="2"/>
</dbReference>
<dbReference type="PROSITE" id="PS00211">
    <property type="entry name" value="ABC_TRANSPORTER_1"/>
    <property type="match status" value="2"/>
</dbReference>
<dbReference type="InterPro" id="IPR003439">
    <property type="entry name" value="ABC_transporter-like_ATP-bd"/>
</dbReference>
<dbReference type="InterPro" id="IPR050319">
    <property type="entry name" value="ABC_transp_ATP-bind"/>
</dbReference>
<evidence type="ECO:0000313" key="8">
    <source>
        <dbReference type="Proteomes" id="UP000646579"/>
    </source>
</evidence>
<feature type="domain" description="ABC transporter" evidence="6">
    <location>
        <begin position="289"/>
        <end position="538"/>
    </location>
</feature>
<organism evidence="7 8">
    <name type="scientific">Devosia pacifica</name>
    <dbReference type="NCBI Taxonomy" id="1335967"/>
    <lineage>
        <taxon>Bacteria</taxon>
        <taxon>Pseudomonadati</taxon>
        <taxon>Pseudomonadota</taxon>
        <taxon>Alphaproteobacteria</taxon>
        <taxon>Hyphomicrobiales</taxon>
        <taxon>Devosiaceae</taxon>
        <taxon>Devosia</taxon>
    </lineage>
</organism>
<comment type="similarity">
    <text evidence="2">Belongs to the ABC transporter superfamily.</text>
</comment>
<dbReference type="NCBIfam" id="NF008453">
    <property type="entry name" value="PRK11308.1"/>
    <property type="match status" value="2"/>
</dbReference>
<dbReference type="Gene3D" id="3.40.50.300">
    <property type="entry name" value="P-loop containing nucleotide triphosphate hydrolases"/>
    <property type="match status" value="2"/>
</dbReference>
<evidence type="ECO:0000256" key="4">
    <source>
        <dbReference type="ARBA" id="ARBA00022741"/>
    </source>
</evidence>
<dbReference type="GO" id="GO:0005524">
    <property type="term" value="F:ATP binding"/>
    <property type="evidence" value="ECO:0007669"/>
    <property type="project" value="UniProtKB-KW"/>
</dbReference>
<protein>
    <submittedName>
        <fullName evidence="7">Peptide ABC transporter ATP-binding protein</fullName>
    </submittedName>
</protein>
<dbReference type="InterPro" id="IPR003593">
    <property type="entry name" value="AAA+_ATPase"/>
</dbReference>
<keyword evidence="3" id="KW-0813">Transport</keyword>
<evidence type="ECO:0000313" key="7">
    <source>
        <dbReference type="EMBL" id="GHA35649.1"/>
    </source>
</evidence>
<name>A0A918SF81_9HYPH</name>
<evidence type="ECO:0000256" key="3">
    <source>
        <dbReference type="ARBA" id="ARBA00022448"/>
    </source>
</evidence>
<evidence type="ECO:0000259" key="6">
    <source>
        <dbReference type="PROSITE" id="PS50893"/>
    </source>
</evidence>
<accession>A0A918SF81</accession>
<dbReference type="SMART" id="SM00382">
    <property type="entry name" value="AAA"/>
    <property type="match status" value="2"/>
</dbReference>
<evidence type="ECO:0000256" key="5">
    <source>
        <dbReference type="ARBA" id="ARBA00022840"/>
    </source>
</evidence>
<sequence length="554" mass="60220">MTDTTAPLLVLDDVSIEFETARGSISAVRNFNMTLPVGRKVAIVGESGSGKSTIAAAINGLLADNGVVSSGRILFDGQDVVKLDDKGLRALRGKRVGLVPQDPMTNLNPLQRVGNQIAEAIEVHDKVRASDAFKRAVELLDMVGIPEPDRRARQYPHELSGGMRQRVLIAMGLACRPQLLIADEPTSALDVTVQRVILEELDTLTRQLGTALILITHDLALAAERADDVVVMFRGEAVETGSAAEVMANPRHEYTRRLVAAVPTMQSRPLVPPVPATSRTNDSPRRPLVELVAVRKVYPGRQGFFGKPKDFVAVDNSTFSIQRGQTVAVVGESGSGKSTTAKMLLKIEEPSSGDIVFDGGAITHLHGKDLFSFRRRVQPVFQNPFGSLDGRYTVRQSIEEPLILHGLGNAAERRARVNELLEQVALPPELAERRPAEISGGQSQRVGIARALALKPELVVLDEAVSALDVLVQQQILQLLARLQLELGLSYLFISHNLAVVRMIAHEVHVMRAGQIVESGTPDEIFRRPQHDYTRELIAAIPGRKSVPAATELA</sequence>
<dbReference type="SUPFAM" id="SSF52540">
    <property type="entry name" value="P-loop containing nucleoside triphosphate hydrolases"/>
    <property type="match status" value="2"/>
</dbReference>
<keyword evidence="8" id="KW-1185">Reference proteome</keyword>
<comment type="caution">
    <text evidence="7">The sequence shown here is derived from an EMBL/GenBank/DDBJ whole genome shotgun (WGS) entry which is preliminary data.</text>
</comment>
<dbReference type="GO" id="GO:0005886">
    <property type="term" value="C:plasma membrane"/>
    <property type="evidence" value="ECO:0007669"/>
    <property type="project" value="UniProtKB-SubCell"/>
</dbReference>
<dbReference type="Pfam" id="PF00005">
    <property type="entry name" value="ABC_tran"/>
    <property type="match status" value="2"/>
</dbReference>
<dbReference type="CDD" id="cd03257">
    <property type="entry name" value="ABC_NikE_OppD_transporters"/>
    <property type="match status" value="2"/>
</dbReference>
<dbReference type="EMBL" id="BMZE01000004">
    <property type="protein sequence ID" value="GHA35649.1"/>
    <property type="molecule type" value="Genomic_DNA"/>
</dbReference>
<dbReference type="RefSeq" id="WP_189427042.1">
    <property type="nucleotide sequence ID" value="NZ_BMZE01000004.1"/>
</dbReference>
<dbReference type="GO" id="GO:0055085">
    <property type="term" value="P:transmembrane transport"/>
    <property type="evidence" value="ECO:0007669"/>
    <property type="project" value="UniProtKB-ARBA"/>
</dbReference>
<dbReference type="FunFam" id="3.40.50.300:FF:000016">
    <property type="entry name" value="Oligopeptide ABC transporter ATP-binding component"/>
    <property type="match status" value="1"/>
</dbReference>
<dbReference type="Proteomes" id="UP000646579">
    <property type="component" value="Unassembled WGS sequence"/>
</dbReference>
<reference evidence="7" key="2">
    <citation type="submission" date="2020-09" db="EMBL/GenBank/DDBJ databases">
        <authorList>
            <person name="Sun Q."/>
            <person name="Kim S."/>
        </authorList>
    </citation>
    <scope>NUCLEOTIDE SEQUENCE</scope>
    <source>
        <strain evidence="7">KCTC 32437</strain>
    </source>
</reference>
<dbReference type="Pfam" id="PF08352">
    <property type="entry name" value="oligo_HPY"/>
    <property type="match status" value="2"/>
</dbReference>
<dbReference type="AlphaFoldDB" id="A0A918SF81"/>
<dbReference type="PANTHER" id="PTHR43776">
    <property type="entry name" value="TRANSPORT ATP-BINDING PROTEIN"/>
    <property type="match status" value="1"/>
</dbReference>
<gene>
    <name evidence="7" type="primary">dppD</name>
    <name evidence="7" type="ORF">GCM10007989_34560</name>
</gene>
<dbReference type="GO" id="GO:0015833">
    <property type="term" value="P:peptide transport"/>
    <property type="evidence" value="ECO:0007669"/>
    <property type="project" value="InterPro"/>
</dbReference>
<dbReference type="NCBIfam" id="NF007739">
    <property type="entry name" value="PRK10419.1"/>
    <property type="match status" value="2"/>
</dbReference>
<keyword evidence="4" id="KW-0547">Nucleotide-binding</keyword>
<evidence type="ECO:0000256" key="2">
    <source>
        <dbReference type="ARBA" id="ARBA00005417"/>
    </source>
</evidence>
<feature type="domain" description="ABC transporter" evidence="6">
    <location>
        <begin position="9"/>
        <end position="259"/>
    </location>
</feature>
<dbReference type="PANTHER" id="PTHR43776:SF8">
    <property type="entry name" value="ABC TRANSPORTER, ATP-BINDING PROTEIN"/>
    <property type="match status" value="1"/>
</dbReference>
<comment type="subcellular location">
    <subcellularLocation>
        <location evidence="1">Cell inner membrane</location>
        <topology evidence="1">Peripheral membrane protein</topology>
    </subcellularLocation>
</comment>
<evidence type="ECO:0000256" key="1">
    <source>
        <dbReference type="ARBA" id="ARBA00004417"/>
    </source>
</evidence>